<evidence type="ECO:0000313" key="3">
    <source>
        <dbReference type="Proteomes" id="UP000007431"/>
    </source>
</evidence>
<keyword evidence="3" id="KW-1185">Reference proteome</keyword>
<dbReference type="Gene3D" id="3.20.20.80">
    <property type="entry name" value="Glycosidases"/>
    <property type="match status" value="1"/>
</dbReference>
<reference evidence="2 3" key="1">
    <citation type="journal article" date="2010" name="Nat. Biotechnol.">
        <title>Genome sequence of the model mushroom Schizophyllum commune.</title>
        <authorList>
            <person name="Ohm R.A."/>
            <person name="de Jong J.F."/>
            <person name="Lugones L.G."/>
            <person name="Aerts A."/>
            <person name="Kothe E."/>
            <person name="Stajich J.E."/>
            <person name="de Vries R.P."/>
            <person name="Record E."/>
            <person name="Levasseur A."/>
            <person name="Baker S.E."/>
            <person name="Bartholomew K.A."/>
            <person name="Coutinho P.M."/>
            <person name="Erdmann S."/>
            <person name="Fowler T.J."/>
            <person name="Gathman A.C."/>
            <person name="Lombard V."/>
            <person name="Henrissat B."/>
            <person name="Knabe N."/>
            <person name="Kuees U."/>
            <person name="Lilly W.W."/>
            <person name="Lindquist E."/>
            <person name="Lucas S."/>
            <person name="Magnuson J.K."/>
            <person name="Piumi F."/>
            <person name="Raudaskoski M."/>
            <person name="Salamov A."/>
            <person name="Schmutz J."/>
            <person name="Schwarze F.W.M.R."/>
            <person name="vanKuyk P.A."/>
            <person name="Horton J.S."/>
            <person name="Grigoriev I.V."/>
            <person name="Woesten H.A.B."/>
        </authorList>
    </citation>
    <scope>NUCLEOTIDE SEQUENCE [LARGE SCALE GENOMIC DNA]</scope>
    <source>
        <strain evidence="3">H4-8 / FGSC 9210</strain>
    </source>
</reference>
<feature type="signal peptide" evidence="1">
    <location>
        <begin position="1"/>
        <end position="21"/>
    </location>
</feature>
<dbReference type="Proteomes" id="UP000007431">
    <property type="component" value="Unassembled WGS sequence"/>
</dbReference>
<dbReference type="InterPro" id="IPR005197">
    <property type="entry name" value="Glyco_hydro_71"/>
</dbReference>
<dbReference type="EMBL" id="GL377310">
    <property type="protein sequence ID" value="EFI93676.1"/>
    <property type="molecule type" value="Genomic_DNA"/>
</dbReference>
<accession>D8QDG7</accession>
<proteinExistence type="predicted"/>
<dbReference type="InParanoid" id="D8QDG7"/>
<keyword evidence="2" id="KW-0378">Hydrolase</keyword>
<keyword evidence="1" id="KW-0732">Signal</keyword>
<feature type="chain" id="PRO_5003120844" evidence="1">
    <location>
        <begin position="22"/>
        <end position="428"/>
    </location>
</feature>
<dbReference type="GO" id="GO:0051118">
    <property type="term" value="F:glucan endo-1,3-alpha-glucosidase activity"/>
    <property type="evidence" value="ECO:0007669"/>
    <property type="project" value="InterPro"/>
</dbReference>
<gene>
    <name evidence="2" type="ORF">SCHCODRAFT_258168</name>
</gene>
<evidence type="ECO:0000313" key="2">
    <source>
        <dbReference type="EMBL" id="EFI93676.1"/>
    </source>
</evidence>
<dbReference type="OMA" id="DGHWPQD"/>
<dbReference type="AlphaFoldDB" id="D8QDG7"/>
<dbReference type="VEuPathDB" id="FungiDB:SCHCODRAFT_02671279"/>
<evidence type="ECO:0000256" key="1">
    <source>
        <dbReference type="SAM" id="SignalP"/>
    </source>
</evidence>
<dbReference type="Pfam" id="PF03659">
    <property type="entry name" value="Glyco_hydro_71"/>
    <property type="match status" value="1"/>
</dbReference>
<dbReference type="STRING" id="578458.D8QDG7"/>
<dbReference type="CDD" id="cd11577">
    <property type="entry name" value="GH71"/>
    <property type="match status" value="1"/>
</dbReference>
<dbReference type="RefSeq" id="XP_003028579.1">
    <property type="nucleotide sequence ID" value="XM_003028533.1"/>
</dbReference>
<dbReference type="KEGG" id="scm:SCHCO_02671279"/>
<dbReference type="OrthoDB" id="3257981at2759"/>
<protein>
    <submittedName>
        <fullName evidence="2">Glycoside hydrolase family 71 protein</fullName>
    </submittedName>
</protein>
<name>D8QDG7_SCHCM</name>
<dbReference type="HOGENOM" id="CLU_019141_1_0_1"/>
<sequence length="428" mass="47218">MARSIAALLGMLPLLARTVSAQTVLAHFMAQESYSYSQDDWAKDISSAQSIGIDGFVLNVALSDYEVDRIVDAFAAAEAAGFKLVYSFDFAGGHWSQDEVVSLIAAHKDSDANYKWQDKLLVSTYSGADQGNDFYQGVKDSLSGQGVEITWAPAFVDYRETSKAQEVFSTFPAIDGFVNWWSWPADVNEELTTETDLAYQSAVKDAGRGGPFIMSVSPWQFKSLGGDGWVEQSDTLWNYRWKQAVDEVHPDIVEIVTWNDYGEAHYISDINYNVDMGDALNYVNGIEHGAWRTIAQYYISWYKTGSAPAIEEDTLVYWYRVHPKGVKCDAGTEPRMADFPEDAVFALAMLADSTGEATISLDVGSSHSEFTANGGNLTIGKVPFPTEDGQTPYFTILKDGQKSKEGSGNHNITTACPYYNYNPTVGQL</sequence>
<dbReference type="eggNOG" id="ENOG502SN9S">
    <property type="taxonomic scope" value="Eukaryota"/>
</dbReference>
<dbReference type="GeneID" id="9590917"/>
<organism evidence="3">
    <name type="scientific">Schizophyllum commune (strain H4-8 / FGSC 9210)</name>
    <name type="common">Split gill fungus</name>
    <dbReference type="NCBI Taxonomy" id="578458"/>
    <lineage>
        <taxon>Eukaryota</taxon>
        <taxon>Fungi</taxon>
        <taxon>Dikarya</taxon>
        <taxon>Basidiomycota</taxon>
        <taxon>Agaricomycotina</taxon>
        <taxon>Agaricomycetes</taxon>
        <taxon>Agaricomycetidae</taxon>
        <taxon>Agaricales</taxon>
        <taxon>Schizophyllaceae</taxon>
        <taxon>Schizophyllum</taxon>
    </lineage>
</organism>